<dbReference type="Gene3D" id="3.40.50.1580">
    <property type="entry name" value="Nucleoside phosphorylase domain"/>
    <property type="match status" value="1"/>
</dbReference>
<dbReference type="PANTHER" id="PTHR11904:SF9">
    <property type="entry name" value="PURINE NUCLEOSIDE PHOSPHORYLASE-RELATED"/>
    <property type="match status" value="1"/>
</dbReference>
<dbReference type="SUPFAM" id="SSF53167">
    <property type="entry name" value="Purine and uridine phosphorylases"/>
    <property type="match status" value="1"/>
</dbReference>
<dbReference type="Proteomes" id="UP000003244">
    <property type="component" value="Unassembled WGS sequence"/>
</dbReference>
<proteinExistence type="inferred from homology"/>
<evidence type="ECO:0000256" key="5">
    <source>
        <dbReference type="ARBA" id="ARBA00022679"/>
    </source>
</evidence>
<dbReference type="EMBL" id="ADGQ01000004">
    <property type="protein sequence ID" value="EFM65393.1"/>
    <property type="molecule type" value="Genomic_DNA"/>
</dbReference>
<keyword evidence="4 7" id="KW-0328">Glycosyltransferase</keyword>
<dbReference type="NCBIfam" id="NF006054">
    <property type="entry name" value="PRK08202.1"/>
    <property type="match status" value="1"/>
</dbReference>
<dbReference type="GeneID" id="84799916"/>
<reference evidence="10 11" key="1">
    <citation type="submission" date="2010-08" db="EMBL/GenBank/DDBJ databases">
        <authorList>
            <person name="Harkins D.M."/>
            <person name="Madupu R."/>
            <person name="Durkin A.S."/>
            <person name="Torralba M."/>
            <person name="Methe B."/>
            <person name="Sutton G.G."/>
            <person name="Nelson K.E."/>
        </authorList>
    </citation>
    <scope>NUCLEOTIDE SEQUENCE [LARGE SCALE GENOMIC DNA]</scope>
    <source>
        <strain evidence="10 11">DSM 17678</strain>
    </source>
</reference>
<feature type="binding site" evidence="8">
    <location>
        <begin position="82"/>
        <end position="84"/>
    </location>
    <ligand>
        <name>phosphate</name>
        <dbReference type="ChEBI" id="CHEBI:43474"/>
    </ligand>
</feature>
<evidence type="ECO:0000256" key="7">
    <source>
        <dbReference type="PIRNR" id="PIRNR000477"/>
    </source>
</evidence>
<feature type="binding site" evidence="8">
    <location>
        <position position="114"/>
    </location>
    <ligand>
        <name>phosphate</name>
        <dbReference type="ChEBI" id="CHEBI:43474"/>
    </ligand>
</feature>
<dbReference type="GO" id="GO:0009116">
    <property type="term" value="P:nucleoside metabolic process"/>
    <property type="evidence" value="ECO:0007669"/>
    <property type="project" value="InterPro"/>
</dbReference>
<keyword evidence="11" id="KW-1185">Reference proteome</keyword>
<evidence type="ECO:0000256" key="8">
    <source>
        <dbReference type="PIRSR" id="PIRSR000477-2"/>
    </source>
</evidence>
<dbReference type="InterPro" id="IPR011270">
    <property type="entry name" value="Pur_Nuc_Pase_Ino/Guo-sp"/>
</dbReference>
<dbReference type="eggNOG" id="COG0005">
    <property type="taxonomic scope" value="Bacteria"/>
</dbReference>
<comment type="function">
    <text evidence="1">The purine nucleoside phosphorylases catalyze the phosphorolytic breakdown of the N-glycosidic bond in the beta-(deoxy)ribonucleoside molecules, with the formation of the corresponding free purine bases and pentose-1-phosphate. Cleaves guanosine, inosine, 2'-deoxyguanosine and 2'-deoxyinosine.</text>
</comment>
<evidence type="ECO:0000259" key="9">
    <source>
        <dbReference type="Pfam" id="PF01048"/>
    </source>
</evidence>
<dbReference type="PANTHER" id="PTHR11904">
    <property type="entry name" value="METHYLTHIOADENOSINE/PURINE NUCLEOSIDE PHOSPHORYLASE"/>
    <property type="match status" value="1"/>
</dbReference>
<evidence type="ECO:0000313" key="11">
    <source>
        <dbReference type="Proteomes" id="UP000003244"/>
    </source>
</evidence>
<dbReference type="CDD" id="cd09009">
    <property type="entry name" value="PNP-EcPNPII_like"/>
    <property type="match status" value="1"/>
</dbReference>
<feature type="binding site" evidence="8">
    <location>
        <position position="31"/>
    </location>
    <ligand>
        <name>phosphate</name>
        <dbReference type="ChEBI" id="CHEBI:43474"/>
    </ligand>
</feature>
<dbReference type="InterPro" id="IPR035994">
    <property type="entry name" value="Nucleoside_phosphorylase_sf"/>
</dbReference>
<gene>
    <name evidence="10" type="ORF">HMPREF0634_0429</name>
</gene>
<feature type="binding site" evidence="8">
    <location>
        <position position="213"/>
    </location>
    <ligand>
        <name>phosphate</name>
        <dbReference type="ChEBI" id="CHEBI:43474"/>
    </ligand>
</feature>
<dbReference type="GO" id="GO:0005737">
    <property type="term" value="C:cytoplasm"/>
    <property type="evidence" value="ECO:0007669"/>
    <property type="project" value="TreeGrafter"/>
</dbReference>
<evidence type="ECO:0000313" key="10">
    <source>
        <dbReference type="EMBL" id="EFM65393.1"/>
    </source>
</evidence>
<feature type="binding site" evidence="8">
    <location>
        <position position="194"/>
    </location>
    <ligand>
        <name>a purine D-ribonucleoside</name>
        <dbReference type="ChEBI" id="CHEBI:142355"/>
    </ligand>
</feature>
<dbReference type="Pfam" id="PF01048">
    <property type="entry name" value="PNP_UDP_1"/>
    <property type="match status" value="1"/>
</dbReference>
<evidence type="ECO:0000256" key="2">
    <source>
        <dbReference type="ARBA" id="ARBA00005058"/>
    </source>
</evidence>
<feature type="binding site" evidence="8">
    <location>
        <position position="236"/>
    </location>
    <ligand>
        <name>a purine D-ribonucleoside</name>
        <dbReference type="ChEBI" id="CHEBI:142355"/>
    </ligand>
</feature>
<evidence type="ECO:0000256" key="1">
    <source>
        <dbReference type="ARBA" id="ARBA00002678"/>
    </source>
</evidence>
<dbReference type="NCBIfam" id="TIGR01700">
    <property type="entry name" value="PNPH"/>
    <property type="match status" value="1"/>
</dbReference>
<dbReference type="GO" id="GO:0004731">
    <property type="term" value="F:purine-nucleoside phosphorylase activity"/>
    <property type="evidence" value="ECO:0007669"/>
    <property type="project" value="UniProtKB-EC"/>
</dbReference>
<evidence type="ECO:0000256" key="6">
    <source>
        <dbReference type="ARBA" id="ARBA00048556"/>
    </source>
</evidence>
<feature type="domain" description="Nucleoside phosphorylase" evidence="9">
    <location>
        <begin position="25"/>
        <end position="271"/>
    </location>
</feature>
<dbReference type="OrthoDB" id="1523230at2"/>
<sequence length="273" mass="30372">MTDLYNKILDSVKYINKFYTGKIDMALILGSGLSYLVDQFENKLELDYKDIPNFHTSQVGGHENKLVIGDFCGKKVLAMKGRFHYYEGYRQDEITYPIRVFKELGIDKILVTNAAGGSNKNFGPGDLMIIKDQINFSGSNPLIGPNDDRLGARFPDMTDAYDLEGIEILRSCADQLGLPIQEGVYMFFSGPSYETPAEVRMAGILGADAVGMSTVPEVIVARYCGMRVFGISCITNMAAGISGQKLNHEEVIETTERVKRKFSSLVKLFIEKI</sequence>
<name>E0E177_9FIRM</name>
<evidence type="ECO:0000256" key="3">
    <source>
        <dbReference type="ARBA" id="ARBA00006751"/>
    </source>
</evidence>
<dbReference type="EC" id="2.4.2.1" evidence="7"/>
<dbReference type="PIRSF" id="PIRSF000477">
    <property type="entry name" value="PurNPase"/>
    <property type="match status" value="1"/>
</dbReference>
<comment type="catalytic activity">
    <reaction evidence="6">
        <text>a purine 2'-deoxy-D-ribonucleoside + phosphate = a purine nucleobase + 2-deoxy-alpha-D-ribose 1-phosphate</text>
        <dbReference type="Rhea" id="RHEA:36431"/>
        <dbReference type="ChEBI" id="CHEBI:26386"/>
        <dbReference type="ChEBI" id="CHEBI:43474"/>
        <dbReference type="ChEBI" id="CHEBI:57259"/>
        <dbReference type="ChEBI" id="CHEBI:142361"/>
        <dbReference type="EC" id="2.4.2.1"/>
    </reaction>
</comment>
<comment type="pathway">
    <text evidence="2 7">Purine metabolism; purine nucleoside salvage.</text>
</comment>
<dbReference type="UniPathway" id="UPA00606"/>
<organism evidence="10 11">
    <name type="scientific">Peptostreptococcus stomatis DSM 17678</name>
    <dbReference type="NCBI Taxonomy" id="596315"/>
    <lineage>
        <taxon>Bacteria</taxon>
        <taxon>Bacillati</taxon>
        <taxon>Bacillota</taxon>
        <taxon>Clostridia</taxon>
        <taxon>Peptostreptococcales</taxon>
        <taxon>Peptostreptococcaceae</taxon>
        <taxon>Peptostreptococcus</taxon>
    </lineage>
</organism>
<comment type="similarity">
    <text evidence="3 7">Belongs to the PNP/MTAP phosphorylase family.</text>
</comment>
<dbReference type="InterPro" id="IPR000845">
    <property type="entry name" value="Nucleoside_phosphorylase_d"/>
</dbReference>
<dbReference type="NCBIfam" id="TIGR01697">
    <property type="entry name" value="PNPH-PUNA-XAPA"/>
    <property type="match status" value="1"/>
</dbReference>
<comment type="caution">
    <text evidence="10">The sequence shown here is derived from an EMBL/GenBank/DDBJ whole genome shotgun (WGS) entry which is preliminary data.</text>
</comment>
<feature type="binding site" evidence="8">
    <location>
        <position position="62"/>
    </location>
    <ligand>
        <name>phosphate</name>
        <dbReference type="ChEBI" id="CHEBI:43474"/>
    </ligand>
</feature>
<dbReference type="RefSeq" id="WP_007788161.1">
    <property type="nucleotide sequence ID" value="NZ_ADGQ01000004.1"/>
</dbReference>
<protein>
    <recommendedName>
        <fullName evidence="7">Purine nucleoside phosphorylase</fullName>
        <ecNumber evidence="7">2.4.2.1</ecNumber>
    </recommendedName>
    <alternativeName>
        <fullName evidence="7">Inosine-guanosine phosphorylase</fullName>
    </alternativeName>
</protein>
<dbReference type="InterPro" id="IPR011268">
    <property type="entry name" value="Purine_phosphorylase"/>
</dbReference>
<dbReference type="AlphaFoldDB" id="E0E177"/>
<keyword evidence="5 7" id="KW-0808">Transferase</keyword>
<dbReference type="STRING" id="596315.HMPREF0634_0429"/>
<accession>E0E177</accession>
<evidence type="ECO:0000256" key="4">
    <source>
        <dbReference type="ARBA" id="ARBA00022676"/>
    </source>
</evidence>